<dbReference type="InterPro" id="IPR057661">
    <property type="entry name" value="RsdA/BaiN/AoA(So)_Rossmann"/>
</dbReference>
<dbReference type="Gene3D" id="1.10.8.260">
    <property type="entry name" value="HI0933 insert domain-like"/>
    <property type="match status" value="1"/>
</dbReference>
<feature type="region of interest" description="Disordered" evidence="4">
    <location>
        <begin position="235"/>
        <end position="273"/>
    </location>
</feature>
<feature type="domain" description="RsdA/BaiN/AoA(So)-like insert" evidence="6">
    <location>
        <begin position="273"/>
        <end position="417"/>
    </location>
</feature>
<dbReference type="PANTHER" id="PTHR42887:SF1">
    <property type="entry name" value="BLR3961 PROTEIN"/>
    <property type="match status" value="1"/>
</dbReference>
<keyword evidence="8" id="KW-1185">Reference proteome</keyword>
<keyword evidence="3" id="KW-0274">FAD</keyword>
<dbReference type="RefSeq" id="WP_106704162.1">
    <property type="nucleotide sequence ID" value="NZ_CP027666.1"/>
</dbReference>
<organism evidence="7 8">
    <name type="scientific">Ottowia oryzae</name>
    <dbReference type="NCBI Taxonomy" id="2109914"/>
    <lineage>
        <taxon>Bacteria</taxon>
        <taxon>Pseudomonadati</taxon>
        <taxon>Pseudomonadota</taxon>
        <taxon>Betaproteobacteria</taxon>
        <taxon>Burkholderiales</taxon>
        <taxon>Comamonadaceae</taxon>
        <taxon>Ottowia</taxon>
    </lineage>
</organism>
<evidence type="ECO:0000256" key="3">
    <source>
        <dbReference type="ARBA" id="ARBA00022827"/>
    </source>
</evidence>
<dbReference type="InterPro" id="IPR036188">
    <property type="entry name" value="FAD/NAD-bd_sf"/>
</dbReference>
<dbReference type="InterPro" id="IPR004792">
    <property type="entry name" value="BaiN-like"/>
</dbReference>
<dbReference type="EMBL" id="CP027666">
    <property type="protein sequence ID" value="AVO35616.1"/>
    <property type="molecule type" value="Genomic_DNA"/>
</dbReference>
<dbReference type="Pfam" id="PF22780">
    <property type="entry name" value="HI0933_like_1st"/>
    <property type="match status" value="1"/>
</dbReference>
<evidence type="ECO:0000256" key="4">
    <source>
        <dbReference type="SAM" id="MobiDB-lite"/>
    </source>
</evidence>
<gene>
    <name evidence="7" type="ORF">C6570_16350</name>
</gene>
<dbReference type="OrthoDB" id="5288829at2"/>
<feature type="domain" description="RsdA/BaiN/AoA(So)-like Rossmann fold-like" evidence="5">
    <location>
        <begin position="13"/>
        <end position="469"/>
    </location>
</feature>
<dbReference type="Proteomes" id="UP000239709">
    <property type="component" value="Chromosome"/>
</dbReference>
<proteinExistence type="predicted"/>
<evidence type="ECO:0000313" key="7">
    <source>
        <dbReference type="EMBL" id="AVO35616.1"/>
    </source>
</evidence>
<sequence length="482" mass="49823">MHLSSTAPILFPTVAIIGAGPAGLMAAEVLSRAGVAVDVFDAMPSAGRKFLLAGRGGLNLTHSEALDAFIARFGGRADEVGGWLQDFGPQATRDWAAALGIDTFVGTSGRVFPTEMKAAPLLRAWLHRLRQPTQAGAQPVRFHMRHRWVGWAPAETVAAMNSEAASAVAAGAGAVFCLQTPHGAQSVAPRAAVLALGGGSWPRLGSDAAWVPWLAQKGVDVAPLQPANCGFDFAGRGAPAQGGSGSAPARDDTDGASASAAPDQTDSPGGWTPYFAERFAGQPLKNVAIRFTGSEGPPFERRGEFVITATGVEGSLIYAASAALRDEIARSGRATFLLNLLPGRSADEVRAAVAHPRGSRSLSSHLKSRLGLQAVHTALLHEVLTPAQLKDPAALAAAIQALPITLRAPRPMAEAISTAGGVRLQALSDKLELRALPGVFCAGEMLDWEAPTGGYLLTASLASGARAAHGVLERLGLEPKIG</sequence>
<evidence type="ECO:0000256" key="2">
    <source>
        <dbReference type="ARBA" id="ARBA00022630"/>
    </source>
</evidence>
<dbReference type="InterPro" id="IPR055178">
    <property type="entry name" value="RsdA/BaiN/AoA(So)-like_dom"/>
</dbReference>
<dbReference type="KEGG" id="otk:C6570_16350"/>
<evidence type="ECO:0000313" key="8">
    <source>
        <dbReference type="Proteomes" id="UP000239709"/>
    </source>
</evidence>
<evidence type="ECO:0000256" key="1">
    <source>
        <dbReference type="ARBA" id="ARBA00001974"/>
    </source>
</evidence>
<name>A0A2S0MID6_9BURK</name>
<dbReference type="SUPFAM" id="SSF51905">
    <property type="entry name" value="FAD/NAD(P)-binding domain"/>
    <property type="match status" value="1"/>
</dbReference>
<reference evidence="7 8" key="1">
    <citation type="submission" date="2018-03" db="EMBL/GenBank/DDBJ databases">
        <title>Genome sequencing of Ottowia sp.</title>
        <authorList>
            <person name="Kim S.-J."/>
            <person name="Heo J."/>
            <person name="Kwon S.-W."/>
        </authorList>
    </citation>
    <scope>NUCLEOTIDE SEQUENCE [LARGE SCALE GENOMIC DNA]</scope>
    <source>
        <strain evidence="7 8">KADR8-3</strain>
    </source>
</reference>
<dbReference type="PRINTS" id="PR00419">
    <property type="entry name" value="ADXRDTASE"/>
</dbReference>
<dbReference type="Gene3D" id="3.50.50.60">
    <property type="entry name" value="FAD/NAD(P)-binding domain"/>
    <property type="match status" value="2"/>
</dbReference>
<dbReference type="InterPro" id="IPR023166">
    <property type="entry name" value="BaiN-like_dom_sf"/>
</dbReference>
<accession>A0A2S0MID6</accession>
<evidence type="ECO:0000259" key="6">
    <source>
        <dbReference type="Pfam" id="PF22780"/>
    </source>
</evidence>
<dbReference type="AlphaFoldDB" id="A0A2S0MID6"/>
<dbReference type="Pfam" id="PF03486">
    <property type="entry name" value="HI0933_like"/>
    <property type="match status" value="1"/>
</dbReference>
<keyword evidence="2" id="KW-0285">Flavoprotein</keyword>
<protein>
    <submittedName>
        <fullName evidence="7">Aminoacetone oxidase family FAD-binding enzyme</fullName>
    </submittedName>
</protein>
<dbReference type="Gene3D" id="2.40.30.10">
    <property type="entry name" value="Translation factors"/>
    <property type="match status" value="1"/>
</dbReference>
<evidence type="ECO:0000259" key="5">
    <source>
        <dbReference type="Pfam" id="PF03486"/>
    </source>
</evidence>
<dbReference type="SUPFAM" id="SSF160996">
    <property type="entry name" value="HI0933 insert domain-like"/>
    <property type="match status" value="1"/>
</dbReference>
<dbReference type="PANTHER" id="PTHR42887">
    <property type="entry name" value="OS12G0638800 PROTEIN"/>
    <property type="match status" value="1"/>
</dbReference>
<comment type="cofactor">
    <cofactor evidence="1">
        <name>FAD</name>
        <dbReference type="ChEBI" id="CHEBI:57692"/>
    </cofactor>
</comment>